<proteinExistence type="inferred from homology"/>
<keyword evidence="3" id="KW-0813">Transport</keyword>
<dbReference type="Gene3D" id="3.40.190.10">
    <property type="entry name" value="Periplasmic binding protein-like II"/>
    <property type="match status" value="1"/>
</dbReference>
<comment type="caution">
    <text evidence="5">The sequence shown here is derived from an EMBL/GenBank/DDBJ whole genome shotgun (WGS) entry which is preliminary data.</text>
</comment>
<dbReference type="InterPro" id="IPR006059">
    <property type="entry name" value="SBP"/>
</dbReference>
<dbReference type="NCBIfam" id="TIGR01409">
    <property type="entry name" value="TAT_signal_seq"/>
    <property type="match status" value="1"/>
</dbReference>
<comment type="subcellular location">
    <subcellularLocation>
        <location evidence="1">Cell envelope</location>
    </subcellularLocation>
</comment>
<evidence type="ECO:0000256" key="4">
    <source>
        <dbReference type="ARBA" id="ARBA00022729"/>
    </source>
</evidence>
<dbReference type="InterPro" id="IPR050490">
    <property type="entry name" value="Bact_solute-bd_prot1"/>
</dbReference>
<dbReference type="GO" id="GO:0030313">
    <property type="term" value="C:cell envelope"/>
    <property type="evidence" value="ECO:0007669"/>
    <property type="project" value="UniProtKB-SubCell"/>
</dbReference>
<evidence type="ECO:0000313" key="6">
    <source>
        <dbReference type="Proteomes" id="UP000317371"/>
    </source>
</evidence>
<dbReference type="OrthoDB" id="362670at2"/>
<dbReference type="Proteomes" id="UP000317371">
    <property type="component" value="Unassembled WGS sequence"/>
</dbReference>
<dbReference type="InParanoid" id="A0A540VKA5"/>
<organism evidence="5 6">
    <name type="scientific">Litorilinea aerophila</name>
    <dbReference type="NCBI Taxonomy" id="1204385"/>
    <lineage>
        <taxon>Bacteria</taxon>
        <taxon>Bacillati</taxon>
        <taxon>Chloroflexota</taxon>
        <taxon>Caldilineae</taxon>
        <taxon>Caldilineales</taxon>
        <taxon>Caldilineaceae</taxon>
        <taxon>Litorilinea</taxon>
    </lineage>
</organism>
<dbReference type="PROSITE" id="PS51318">
    <property type="entry name" value="TAT"/>
    <property type="match status" value="1"/>
</dbReference>
<gene>
    <name evidence="5" type="ORF">FKZ61_03715</name>
</gene>
<dbReference type="InterPro" id="IPR019546">
    <property type="entry name" value="TAT_signal_bac_arc"/>
</dbReference>
<protein>
    <submittedName>
        <fullName evidence="5">Extracellular solute-binding protein</fullName>
    </submittedName>
</protein>
<sequence length="475" mass="54166">MVVWCTDPLLPSKGGTTMAFSHLSRRRFLKLSAVGGVGLALAACAAPAAPGGSEQAESAAAPAQETTTIRFMSRAGARYLPTYEEVLATDFREQNPNIEVQIEPAPDGWQDKLLAQMVAGTAVDIFQAWGNIFFNWTERDLILDVQPYVDLTMTDEEVADYNEFQWEGLVMRGIRVGMPKYINLMTVTINKDLFDRYDVEYPPEDGEWDHDDYYDMARRLTEAARKEGEENRWGGWIPAWAWDRFWYRVDMFGGRVVDEKYGTKCMLDTPESQAALQWIWDGMWKDNYFAQPAQVENQWFRAAMTPGFVCMAESGTYPISTEDELRPAFRWDMRHVPKGPTGIRKVLGTTDAWSITKQTKHPDEAWAVLKFLSGPIFQRKAIVGAEGIIPVLKSLISTFIDDVRALRPELEDVRLETIQEILDWGYAEDTFWFKNQNAAYEIINPALEKVYIVGDVGPEYFIEICQQVNESQMES</sequence>
<accession>A0A540VKA5</accession>
<dbReference type="PANTHER" id="PTHR43649">
    <property type="entry name" value="ARABINOSE-BINDING PROTEIN-RELATED"/>
    <property type="match status" value="1"/>
</dbReference>
<dbReference type="Pfam" id="PF01547">
    <property type="entry name" value="SBP_bac_1"/>
    <property type="match status" value="1"/>
</dbReference>
<dbReference type="SUPFAM" id="SSF53850">
    <property type="entry name" value="Periplasmic binding protein-like II"/>
    <property type="match status" value="1"/>
</dbReference>
<keyword evidence="6" id="KW-1185">Reference proteome</keyword>
<keyword evidence="4" id="KW-0732">Signal</keyword>
<evidence type="ECO:0000256" key="2">
    <source>
        <dbReference type="ARBA" id="ARBA00008520"/>
    </source>
</evidence>
<name>A0A540VKA5_9CHLR</name>
<evidence type="ECO:0000313" key="5">
    <source>
        <dbReference type="EMBL" id="TQE97142.1"/>
    </source>
</evidence>
<comment type="similarity">
    <text evidence="2">Belongs to the bacterial solute-binding protein 1 family.</text>
</comment>
<evidence type="ECO:0000256" key="3">
    <source>
        <dbReference type="ARBA" id="ARBA00022448"/>
    </source>
</evidence>
<dbReference type="EMBL" id="VIGC01000004">
    <property type="protein sequence ID" value="TQE97142.1"/>
    <property type="molecule type" value="Genomic_DNA"/>
</dbReference>
<reference evidence="5 6" key="1">
    <citation type="submission" date="2019-06" db="EMBL/GenBank/DDBJ databases">
        <title>Genome sequence of Litorilinea aerophila BAA-2444.</title>
        <authorList>
            <person name="Maclea K.S."/>
            <person name="Maurais E.G."/>
            <person name="Iannazzi L.C."/>
        </authorList>
    </citation>
    <scope>NUCLEOTIDE SEQUENCE [LARGE SCALE GENOMIC DNA]</scope>
    <source>
        <strain evidence="5 6">ATCC BAA-2444</strain>
    </source>
</reference>
<dbReference type="PANTHER" id="PTHR43649:SF31">
    <property type="entry name" value="SN-GLYCEROL-3-PHOSPHATE-BINDING PERIPLASMIC PROTEIN UGPB"/>
    <property type="match status" value="1"/>
</dbReference>
<dbReference type="AlphaFoldDB" id="A0A540VKA5"/>
<evidence type="ECO:0000256" key="1">
    <source>
        <dbReference type="ARBA" id="ARBA00004196"/>
    </source>
</evidence>
<dbReference type="InterPro" id="IPR006311">
    <property type="entry name" value="TAT_signal"/>
</dbReference>